<proteinExistence type="predicted"/>
<dbReference type="eggNOG" id="COG1073">
    <property type="taxonomic scope" value="Bacteria"/>
</dbReference>
<dbReference type="RefSeq" id="WP_006791084.1">
    <property type="nucleotide sequence ID" value="NZ_JH417616.1"/>
</dbReference>
<dbReference type="HOGENOM" id="CLU_094948_0_0_9"/>
<dbReference type="Proteomes" id="UP000005481">
    <property type="component" value="Unassembled WGS sequence"/>
</dbReference>
<dbReference type="PANTHER" id="PTHR22946:SF9">
    <property type="entry name" value="POLYKETIDE TRANSFERASE AF380"/>
    <property type="match status" value="1"/>
</dbReference>
<reference evidence="3 4" key="1">
    <citation type="submission" date="2011-08" db="EMBL/GenBank/DDBJ databases">
        <authorList>
            <person name="Weinstock G."/>
            <person name="Sodergren E."/>
            <person name="Clifton S."/>
            <person name="Fulton L."/>
            <person name="Fulton B."/>
            <person name="Courtney L."/>
            <person name="Fronick C."/>
            <person name="Harrison M."/>
            <person name="Strong C."/>
            <person name="Farmer C."/>
            <person name="Delahaunty K."/>
            <person name="Markovic C."/>
            <person name="Hall O."/>
            <person name="Minx P."/>
            <person name="Tomlinson C."/>
            <person name="Mitreva M."/>
            <person name="Hou S."/>
            <person name="Chen J."/>
            <person name="Wollam A."/>
            <person name="Pepin K.H."/>
            <person name="Johnson M."/>
            <person name="Bhonagiri V."/>
            <person name="Zhang X."/>
            <person name="Suruliraj S."/>
            <person name="Warren W."/>
            <person name="Chinwalla A."/>
            <person name="Mardis E.R."/>
            <person name="Wilson R.K."/>
        </authorList>
    </citation>
    <scope>NUCLEOTIDE SEQUENCE [LARGE SCALE GENOMIC DNA]</scope>
    <source>
        <strain evidence="3 4">F0357</strain>
    </source>
</reference>
<comment type="caution">
    <text evidence="3">The sequence shown here is derived from an EMBL/GenBank/DDBJ whole genome shotgun (WGS) entry which is preliminary data.</text>
</comment>
<keyword evidence="4" id="KW-1185">Reference proteome</keyword>
<protein>
    <submittedName>
        <fullName evidence="3">Phospholipase/carboxylesterase</fullName>
    </submittedName>
</protein>
<keyword evidence="1" id="KW-0378">Hydrolase</keyword>
<gene>
    <name evidence="3" type="ORF">HMPREF0080_02123</name>
</gene>
<evidence type="ECO:0000259" key="2">
    <source>
        <dbReference type="Pfam" id="PF12146"/>
    </source>
</evidence>
<dbReference type="EMBL" id="AGCJ01000094">
    <property type="protein sequence ID" value="EHM37584.1"/>
    <property type="molecule type" value="Genomic_DNA"/>
</dbReference>
<evidence type="ECO:0000313" key="3">
    <source>
        <dbReference type="EMBL" id="EHM37584.1"/>
    </source>
</evidence>
<dbReference type="InterPro" id="IPR050261">
    <property type="entry name" value="FrsA_esterase"/>
</dbReference>
<dbReference type="STRING" id="861450.HMPREF0080_02123"/>
<dbReference type="Pfam" id="PF12146">
    <property type="entry name" value="Hydrolase_4"/>
    <property type="match status" value="1"/>
</dbReference>
<dbReference type="GO" id="GO:0052689">
    <property type="term" value="F:carboxylic ester hydrolase activity"/>
    <property type="evidence" value="ECO:0007669"/>
    <property type="project" value="UniProtKB-ARBA"/>
</dbReference>
<dbReference type="PANTHER" id="PTHR22946">
    <property type="entry name" value="DIENELACTONE HYDROLASE DOMAIN-CONTAINING PROTEIN-RELATED"/>
    <property type="match status" value="1"/>
</dbReference>
<accession>G9YKB3</accession>
<organism evidence="3 4">
    <name type="scientific">Anaeroglobus geminatus F0357</name>
    <dbReference type="NCBI Taxonomy" id="861450"/>
    <lineage>
        <taxon>Bacteria</taxon>
        <taxon>Bacillati</taxon>
        <taxon>Bacillota</taxon>
        <taxon>Negativicutes</taxon>
        <taxon>Veillonellales</taxon>
        <taxon>Veillonellaceae</taxon>
        <taxon>Anaeroglobus</taxon>
    </lineage>
</organism>
<feature type="domain" description="Serine aminopeptidase S33" evidence="2">
    <location>
        <begin position="23"/>
        <end position="148"/>
    </location>
</feature>
<name>G9YKB3_9FIRM</name>
<dbReference type="SUPFAM" id="SSF53474">
    <property type="entry name" value="alpha/beta-Hydrolases"/>
    <property type="match status" value="1"/>
</dbReference>
<dbReference type="PATRIC" id="fig|861450.3.peg.1945"/>
<dbReference type="InterPro" id="IPR022742">
    <property type="entry name" value="Hydrolase_4"/>
</dbReference>
<sequence>MITETSIKIGHIPCLAVTPSDTVKAVILFYHGWSSSKEAQSLRARILAACGYAVIVPDALRHGERGHADYTDELSYALFWEAVLTSLAEASQLAAYAQTKWPGVKRFAAGHSMGGITALGVVTAEEDIAGAVSMNGSGWWNESDRRFRAAWKISWRPFFAEMIGRINRADPYNRPEALRRKSVLLLNGGADDVVDNAAQAMYADRLSSEHIDAEHIVYDGLGHFVTTNMMGDAVAWLDRHI</sequence>
<evidence type="ECO:0000256" key="1">
    <source>
        <dbReference type="ARBA" id="ARBA00022801"/>
    </source>
</evidence>
<evidence type="ECO:0000313" key="4">
    <source>
        <dbReference type="Proteomes" id="UP000005481"/>
    </source>
</evidence>
<dbReference type="AlphaFoldDB" id="G9YKB3"/>
<dbReference type="OrthoDB" id="31158at2"/>
<dbReference type="Gene3D" id="3.40.50.1820">
    <property type="entry name" value="alpha/beta hydrolase"/>
    <property type="match status" value="1"/>
</dbReference>
<dbReference type="InterPro" id="IPR029058">
    <property type="entry name" value="AB_hydrolase_fold"/>
</dbReference>